<dbReference type="Gene3D" id="3.30.200.20">
    <property type="entry name" value="Phosphorylase Kinase, domain 1"/>
    <property type="match status" value="1"/>
</dbReference>
<evidence type="ECO:0000256" key="6">
    <source>
        <dbReference type="SAM" id="MobiDB-lite"/>
    </source>
</evidence>
<dbReference type="PANTHER" id="PTHR43289:SF6">
    <property type="entry name" value="SERINE_THREONINE-PROTEIN KINASE NEKL-3"/>
    <property type="match status" value="1"/>
</dbReference>
<keyword evidence="7" id="KW-0472">Membrane</keyword>
<proteinExistence type="predicted"/>
<keyword evidence="7" id="KW-1133">Transmembrane helix</keyword>
<feature type="compositionally biased region" description="Basic and acidic residues" evidence="6">
    <location>
        <begin position="32"/>
        <end position="42"/>
    </location>
</feature>
<dbReference type="CDD" id="cd14014">
    <property type="entry name" value="STKc_PknB_like"/>
    <property type="match status" value="1"/>
</dbReference>
<feature type="region of interest" description="Disordered" evidence="6">
    <location>
        <begin position="1"/>
        <end position="188"/>
    </location>
</feature>
<evidence type="ECO:0000256" key="5">
    <source>
        <dbReference type="PROSITE-ProRule" id="PRU10141"/>
    </source>
</evidence>
<keyword evidence="10" id="KW-1185">Reference proteome</keyword>
<feature type="compositionally biased region" description="Low complexity" evidence="6">
    <location>
        <begin position="170"/>
        <end position="185"/>
    </location>
</feature>
<feature type="compositionally biased region" description="Polar residues" evidence="6">
    <location>
        <begin position="69"/>
        <end position="94"/>
    </location>
</feature>
<dbReference type="PROSITE" id="PS50011">
    <property type="entry name" value="PROTEIN_KINASE_DOM"/>
    <property type="match status" value="1"/>
</dbReference>
<feature type="transmembrane region" description="Helical" evidence="7">
    <location>
        <begin position="471"/>
        <end position="492"/>
    </location>
</feature>
<dbReference type="Pfam" id="PF00069">
    <property type="entry name" value="Pkinase"/>
    <property type="match status" value="1"/>
</dbReference>
<organism evidence="9 10">
    <name type="scientific">Methylocaldum szegediense</name>
    <dbReference type="NCBI Taxonomy" id="73780"/>
    <lineage>
        <taxon>Bacteria</taxon>
        <taxon>Pseudomonadati</taxon>
        <taxon>Pseudomonadota</taxon>
        <taxon>Gammaproteobacteria</taxon>
        <taxon>Methylococcales</taxon>
        <taxon>Methylococcaceae</taxon>
        <taxon>Methylocaldum</taxon>
    </lineage>
</organism>
<name>A0ABM9HY69_9GAMM</name>
<accession>A0ABM9HY69</accession>
<evidence type="ECO:0000313" key="9">
    <source>
        <dbReference type="EMBL" id="CAI8764421.1"/>
    </source>
</evidence>
<dbReference type="EMBL" id="OX458333">
    <property type="protein sequence ID" value="CAI8764421.1"/>
    <property type="molecule type" value="Genomic_DNA"/>
</dbReference>
<protein>
    <submittedName>
        <fullName evidence="9">Eukaryotic-like serine/threonine-protein kinase</fullName>
        <ecNumber evidence="9">2.7.11.1</ecNumber>
    </submittedName>
</protein>
<evidence type="ECO:0000259" key="8">
    <source>
        <dbReference type="PROSITE" id="PS50011"/>
    </source>
</evidence>
<keyword evidence="4 5" id="KW-0067">ATP-binding</keyword>
<feature type="binding site" evidence="5">
    <location>
        <position position="234"/>
    </location>
    <ligand>
        <name>ATP</name>
        <dbReference type="ChEBI" id="CHEBI:30616"/>
    </ligand>
</feature>
<keyword evidence="1 9" id="KW-0808">Transferase</keyword>
<keyword evidence="7" id="KW-0812">Transmembrane</keyword>
<gene>
    <name evidence="9" type="ORF">MSZNOR_0906</name>
</gene>
<dbReference type="InterPro" id="IPR017441">
    <property type="entry name" value="Protein_kinase_ATP_BS"/>
</dbReference>
<evidence type="ECO:0000256" key="2">
    <source>
        <dbReference type="ARBA" id="ARBA00022741"/>
    </source>
</evidence>
<feature type="compositionally biased region" description="Polar residues" evidence="6">
    <location>
        <begin position="1"/>
        <end position="11"/>
    </location>
</feature>
<dbReference type="Proteomes" id="UP001162030">
    <property type="component" value="Chromosome"/>
</dbReference>
<evidence type="ECO:0000256" key="3">
    <source>
        <dbReference type="ARBA" id="ARBA00022777"/>
    </source>
</evidence>
<dbReference type="SUPFAM" id="SSF56112">
    <property type="entry name" value="Protein kinase-like (PK-like)"/>
    <property type="match status" value="1"/>
</dbReference>
<dbReference type="Gene3D" id="1.10.510.10">
    <property type="entry name" value="Transferase(Phosphotransferase) domain 1"/>
    <property type="match status" value="1"/>
</dbReference>
<dbReference type="InterPro" id="IPR011009">
    <property type="entry name" value="Kinase-like_dom_sf"/>
</dbReference>
<dbReference type="InterPro" id="IPR008271">
    <property type="entry name" value="Ser/Thr_kinase_AS"/>
</dbReference>
<feature type="domain" description="Protein kinase" evidence="8">
    <location>
        <begin position="199"/>
        <end position="472"/>
    </location>
</feature>
<dbReference type="PROSITE" id="PS00107">
    <property type="entry name" value="PROTEIN_KINASE_ATP"/>
    <property type="match status" value="1"/>
</dbReference>
<evidence type="ECO:0000256" key="1">
    <source>
        <dbReference type="ARBA" id="ARBA00022679"/>
    </source>
</evidence>
<keyword evidence="2 5" id="KW-0547">Nucleotide-binding</keyword>
<dbReference type="EC" id="2.7.11.1" evidence="9"/>
<dbReference type="InterPro" id="IPR000719">
    <property type="entry name" value="Prot_kinase_dom"/>
</dbReference>
<dbReference type="GO" id="GO:0004674">
    <property type="term" value="F:protein serine/threonine kinase activity"/>
    <property type="evidence" value="ECO:0007669"/>
    <property type="project" value="UniProtKB-EC"/>
</dbReference>
<sequence>MNKNMSEIQPNTDDDALDKTRVVPFSAVPRSRLPENDDEKTRLGTLTPGRSDASCPVAADMPSKDIDSTRLNPKSSRGTSSPVEISASTRSSQIGDFLKKDMSEMQSNAGDDALDRTRVVPLSTATGSRLPEEDDEKTQVAGFAPGRSDASRPDTTNVPSHEISATRLNPRTSPSTPSPVESSGSARPLQVGDVLKERFVLEQVLGEGGMGVVFKALDLRKREARDKDPYVALKVLNQDFQQNPVSLIALQRETKRAQTLSHPNIINVYDFDRDGRYVFMSMEYLEGQPLNRLIRELPEGGMPFKKAWPIIQGMAAALGYAHKKNIVHSDFKPGNVFVDKNGEAKVLDFGIACAAGRADKKGGDATVFNARDLGALTPAYASYEMLRGEEPDPCDDIYALACVTYELLAGKHPYAKVSADVAVELKLQPKPIPGLNGRQWRGLKRALALKREDRTPTAEEFIGELQKRSPLFYGTWAAATIAVIAIGGNVYMGLHTAKEPPRVPTTLTAEQQAKVADLLELADIHFEVGYLTAPTGANALWAYREALKIDPYNEKAANGIQKIANALELEAWKAFEEGDRVNSLKKVLEGLEAVPNHDGLLKLKAKLER</sequence>
<evidence type="ECO:0000256" key="7">
    <source>
        <dbReference type="SAM" id="Phobius"/>
    </source>
</evidence>
<evidence type="ECO:0000313" key="10">
    <source>
        <dbReference type="Proteomes" id="UP001162030"/>
    </source>
</evidence>
<reference evidence="9 10" key="1">
    <citation type="submission" date="2023-03" db="EMBL/GenBank/DDBJ databases">
        <authorList>
            <person name="Pearce D."/>
        </authorList>
    </citation>
    <scope>NUCLEOTIDE SEQUENCE [LARGE SCALE GENOMIC DNA]</scope>
    <source>
        <strain evidence="9">Msz</strain>
    </source>
</reference>
<dbReference type="PANTHER" id="PTHR43289">
    <property type="entry name" value="MITOGEN-ACTIVATED PROTEIN KINASE KINASE KINASE 20-RELATED"/>
    <property type="match status" value="1"/>
</dbReference>
<evidence type="ECO:0000256" key="4">
    <source>
        <dbReference type="ARBA" id="ARBA00022840"/>
    </source>
</evidence>
<dbReference type="PROSITE" id="PS00108">
    <property type="entry name" value="PROTEIN_KINASE_ST"/>
    <property type="match status" value="1"/>
</dbReference>
<keyword evidence="3" id="KW-0418">Kinase</keyword>